<dbReference type="InterPro" id="IPR052711">
    <property type="entry name" value="Zinc_ADH-like"/>
</dbReference>
<name>A0A7G9RIM7_9BURK</name>
<evidence type="ECO:0000313" key="3">
    <source>
        <dbReference type="Proteomes" id="UP000515811"/>
    </source>
</evidence>
<dbReference type="SUPFAM" id="SSF51735">
    <property type="entry name" value="NAD(P)-binding Rossmann-fold domains"/>
    <property type="match status" value="1"/>
</dbReference>
<dbReference type="KEGG" id="drg:H9K76_12305"/>
<gene>
    <name evidence="2" type="ORF">H9K76_12305</name>
</gene>
<dbReference type="InterPro" id="IPR020843">
    <property type="entry name" value="ER"/>
</dbReference>
<feature type="domain" description="Enoyl reductase (ER)" evidence="1">
    <location>
        <begin position="10"/>
        <end position="333"/>
    </location>
</feature>
<dbReference type="Gene3D" id="3.90.180.10">
    <property type="entry name" value="Medium-chain alcohol dehydrogenases, catalytic domain"/>
    <property type="match status" value="1"/>
</dbReference>
<dbReference type="RefSeq" id="WP_187595725.1">
    <property type="nucleotide sequence ID" value="NZ_CP060714.1"/>
</dbReference>
<dbReference type="InterPro" id="IPR011032">
    <property type="entry name" value="GroES-like_sf"/>
</dbReference>
<sequence>MKAIQLQSPGGLDRLKLVQLPDPAAPGVGEIQVRVHASSLNYHDLGVVLGKPGVADGLVPMADGAGVVTAVGSGVTEFQPGDHVVSCFFPTWQAGRALLADFVTVPGDGIDGFARELVNAPTTSFTLAPKGYTHEEAATLTTAGLTAWRALVIDAGLQAGDTVLVLGTGGVSIFALQMALSMGARVIATTSSAAKEQQLRDMGASAVINYRDNPQWGDEVLKLTGGRGADIVVEVGGPSTLPQSIRACRIGGHIALMGVLTGFKGDIPTVELMRKQQTLQGLIVGSRQDQQDMVRALENFDWKPVIDSSYPLEKIADAFEHQKAGRHFGKVCLSF</sequence>
<dbReference type="Gene3D" id="3.40.50.720">
    <property type="entry name" value="NAD(P)-binding Rossmann-like Domain"/>
    <property type="match status" value="1"/>
</dbReference>
<reference evidence="2 3" key="1">
    <citation type="submission" date="2020-08" db="EMBL/GenBank/DDBJ databases">
        <title>Genome sequence of Diaphorobacter ruginosibacter DSM 27467T.</title>
        <authorList>
            <person name="Hyun D.-W."/>
            <person name="Bae J.-W."/>
        </authorList>
    </citation>
    <scope>NUCLEOTIDE SEQUENCE [LARGE SCALE GENOMIC DNA]</scope>
    <source>
        <strain evidence="2 3">DSM 27467</strain>
    </source>
</reference>
<dbReference type="InterPro" id="IPR013154">
    <property type="entry name" value="ADH-like_N"/>
</dbReference>
<dbReference type="EMBL" id="CP060714">
    <property type="protein sequence ID" value="QNN55452.1"/>
    <property type="molecule type" value="Genomic_DNA"/>
</dbReference>
<dbReference type="Pfam" id="PF00107">
    <property type="entry name" value="ADH_zinc_N"/>
    <property type="match status" value="1"/>
</dbReference>
<accession>A0A7G9RIM7</accession>
<dbReference type="SUPFAM" id="SSF50129">
    <property type="entry name" value="GroES-like"/>
    <property type="match status" value="1"/>
</dbReference>
<dbReference type="PANTHER" id="PTHR45033">
    <property type="match status" value="1"/>
</dbReference>
<evidence type="ECO:0000259" key="1">
    <source>
        <dbReference type="SMART" id="SM00829"/>
    </source>
</evidence>
<keyword evidence="3" id="KW-1185">Reference proteome</keyword>
<dbReference type="CDD" id="cd08276">
    <property type="entry name" value="MDR7"/>
    <property type="match status" value="1"/>
</dbReference>
<dbReference type="InterPro" id="IPR036291">
    <property type="entry name" value="NAD(P)-bd_dom_sf"/>
</dbReference>
<evidence type="ECO:0000313" key="2">
    <source>
        <dbReference type="EMBL" id="QNN55452.1"/>
    </source>
</evidence>
<proteinExistence type="predicted"/>
<dbReference type="GO" id="GO:0016491">
    <property type="term" value="F:oxidoreductase activity"/>
    <property type="evidence" value="ECO:0007669"/>
    <property type="project" value="InterPro"/>
</dbReference>
<dbReference type="Pfam" id="PF08240">
    <property type="entry name" value="ADH_N"/>
    <property type="match status" value="1"/>
</dbReference>
<dbReference type="InterPro" id="IPR013149">
    <property type="entry name" value="ADH-like_C"/>
</dbReference>
<dbReference type="PANTHER" id="PTHR45033:SF2">
    <property type="entry name" value="ZINC-TYPE ALCOHOL DEHYDROGENASE-LIKE PROTEIN C1773.06C"/>
    <property type="match status" value="1"/>
</dbReference>
<dbReference type="SMART" id="SM00829">
    <property type="entry name" value="PKS_ER"/>
    <property type="match status" value="1"/>
</dbReference>
<dbReference type="Proteomes" id="UP000515811">
    <property type="component" value="Chromosome"/>
</dbReference>
<protein>
    <submittedName>
        <fullName evidence="2">NAD(P)-dependent alcohol dehydrogenase</fullName>
    </submittedName>
</protein>
<organism evidence="2 3">
    <name type="scientific">Diaphorobacter ruginosibacter</name>
    <dbReference type="NCBI Taxonomy" id="1715720"/>
    <lineage>
        <taxon>Bacteria</taxon>
        <taxon>Pseudomonadati</taxon>
        <taxon>Pseudomonadota</taxon>
        <taxon>Betaproteobacteria</taxon>
        <taxon>Burkholderiales</taxon>
        <taxon>Comamonadaceae</taxon>
        <taxon>Diaphorobacter</taxon>
    </lineage>
</organism>
<dbReference type="AlphaFoldDB" id="A0A7G9RIM7"/>